<reference evidence="6" key="1">
    <citation type="submission" date="2020-08" db="EMBL/GenBank/DDBJ databases">
        <title>Ramlibacter sp. GTP1 16S ribosomal RNA gene genome sequencing and assembly.</title>
        <authorList>
            <person name="Kang M."/>
        </authorList>
    </citation>
    <scope>NUCLEOTIDE SEQUENCE</scope>
    <source>
        <strain evidence="6">GTP1</strain>
    </source>
</reference>
<dbReference type="InterPro" id="IPR039420">
    <property type="entry name" value="WalR-like"/>
</dbReference>
<dbReference type="PROSITE" id="PS50110">
    <property type="entry name" value="RESPONSE_REGULATORY"/>
    <property type="match status" value="1"/>
</dbReference>
<feature type="domain" description="Response regulatory" evidence="5">
    <location>
        <begin position="17"/>
        <end position="133"/>
    </location>
</feature>
<dbReference type="GO" id="GO:0003677">
    <property type="term" value="F:DNA binding"/>
    <property type="evidence" value="ECO:0007669"/>
    <property type="project" value="UniProtKB-KW"/>
</dbReference>
<evidence type="ECO:0000256" key="3">
    <source>
        <dbReference type="PROSITE-ProRule" id="PRU00169"/>
    </source>
</evidence>
<keyword evidence="7" id="KW-1185">Reference proteome</keyword>
<dbReference type="Gene3D" id="3.40.50.2300">
    <property type="match status" value="1"/>
</dbReference>
<dbReference type="SUPFAM" id="SSF52172">
    <property type="entry name" value="CheY-like"/>
    <property type="match status" value="1"/>
</dbReference>
<evidence type="ECO:0000256" key="1">
    <source>
        <dbReference type="ARBA" id="ARBA00022553"/>
    </source>
</evidence>
<dbReference type="GO" id="GO:0006355">
    <property type="term" value="P:regulation of DNA-templated transcription"/>
    <property type="evidence" value="ECO:0007669"/>
    <property type="project" value="InterPro"/>
</dbReference>
<name>A0A923MDQ5_9BURK</name>
<evidence type="ECO:0000313" key="6">
    <source>
        <dbReference type="EMBL" id="MBC5767666.1"/>
    </source>
</evidence>
<dbReference type="CDD" id="cd17535">
    <property type="entry name" value="REC_NarL-like"/>
    <property type="match status" value="1"/>
</dbReference>
<dbReference type="InterPro" id="IPR016032">
    <property type="entry name" value="Sig_transdc_resp-reg_C-effctor"/>
</dbReference>
<sequence>MTPTETPDARTSPGVTRIVIADDHQMVRAGIVALLDGMPGMAVVAQAGNGAELLGLVEGLRPDLVLTDLMMPGVSGFEAIAKLRETRPRLPVIALSMDDSPAAVYRAVAAGARGFVLKYGPPRDLEDTIRGVLSRGDHFTPAAAHLLVQRQASAAVTLSPRQREVLVLVATGKASKEIAWALGLSPKTVDAHRARIMEALGIHDVAGLTRFALREGLIAA</sequence>
<dbReference type="SUPFAM" id="SSF46894">
    <property type="entry name" value="C-terminal effector domain of the bipartite response regulators"/>
    <property type="match status" value="1"/>
</dbReference>
<dbReference type="Proteomes" id="UP000596827">
    <property type="component" value="Unassembled WGS sequence"/>
</dbReference>
<keyword evidence="2" id="KW-0238">DNA-binding</keyword>
<dbReference type="GO" id="GO:0000160">
    <property type="term" value="P:phosphorelay signal transduction system"/>
    <property type="evidence" value="ECO:0007669"/>
    <property type="project" value="InterPro"/>
</dbReference>
<feature type="domain" description="HTH luxR-type" evidence="4">
    <location>
        <begin position="151"/>
        <end position="216"/>
    </location>
</feature>
<dbReference type="PANTHER" id="PTHR43214">
    <property type="entry name" value="TWO-COMPONENT RESPONSE REGULATOR"/>
    <property type="match status" value="1"/>
</dbReference>
<dbReference type="SMART" id="SM00448">
    <property type="entry name" value="REC"/>
    <property type="match status" value="1"/>
</dbReference>
<dbReference type="EMBL" id="JACORU010000012">
    <property type="protein sequence ID" value="MBC5767666.1"/>
    <property type="molecule type" value="Genomic_DNA"/>
</dbReference>
<dbReference type="InterPro" id="IPR000792">
    <property type="entry name" value="Tscrpt_reg_LuxR_C"/>
</dbReference>
<dbReference type="RefSeq" id="WP_187084158.1">
    <property type="nucleotide sequence ID" value="NZ_JACORU010000012.1"/>
</dbReference>
<feature type="modified residue" description="4-aspartylphosphate" evidence="3">
    <location>
        <position position="68"/>
    </location>
</feature>
<dbReference type="PROSITE" id="PS50043">
    <property type="entry name" value="HTH_LUXR_2"/>
    <property type="match status" value="1"/>
</dbReference>
<evidence type="ECO:0000256" key="2">
    <source>
        <dbReference type="ARBA" id="ARBA00023125"/>
    </source>
</evidence>
<dbReference type="InterPro" id="IPR001789">
    <property type="entry name" value="Sig_transdc_resp-reg_receiver"/>
</dbReference>
<dbReference type="AlphaFoldDB" id="A0A923MDQ5"/>
<gene>
    <name evidence="6" type="ORF">H8R02_24590</name>
</gene>
<dbReference type="PRINTS" id="PR00038">
    <property type="entry name" value="HTHLUXR"/>
</dbReference>
<dbReference type="SMART" id="SM00421">
    <property type="entry name" value="HTH_LUXR"/>
    <property type="match status" value="1"/>
</dbReference>
<evidence type="ECO:0000313" key="7">
    <source>
        <dbReference type="Proteomes" id="UP000596827"/>
    </source>
</evidence>
<keyword evidence="1 3" id="KW-0597">Phosphoprotein</keyword>
<dbReference type="InterPro" id="IPR011006">
    <property type="entry name" value="CheY-like_superfamily"/>
</dbReference>
<dbReference type="InterPro" id="IPR058245">
    <property type="entry name" value="NreC/VraR/RcsB-like_REC"/>
</dbReference>
<proteinExistence type="predicted"/>
<evidence type="ECO:0000259" key="4">
    <source>
        <dbReference type="PROSITE" id="PS50043"/>
    </source>
</evidence>
<comment type="caution">
    <text evidence="6">The sequence shown here is derived from an EMBL/GenBank/DDBJ whole genome shotgun (WGS) entry which is preliminary data.</text>
</comment>
<dbReference type="Pfam" id="PF00196">
    <property type="entry name" value="GerE"/>
    <property type="match status" value="1"/>
</dbReference>
<protein>
    <submittedName>
        <fullName evidence="6">Response regulator transcription factor</fullName>
    </submittedName>
</protein>
<accession>A0A923MDQ5</accession>
<dbReference type="PANTHER" id="PTHR43214:SF43">
    <property type="entry name" value="TWO-COMPONENT RESPONSE REGULATOR"/>
    <property type="match status" value="1"/>
</dbReference>
<evidence type="ECO:0000259" key="5">
    <source>
        <dbReference type="PROSITE" id="PS50110"/>
    </source>
</evidence>
<dbReference type="CDD" id="cd06170">
    <property type="entry name" value="LuxR_C_like"/>
    <property type="match status" value="1"/>
</dbReference>
<dbReference type="Pfam" id="PF00072">
    <property type="entry name" value="Response_reg"/>
    <property type="match status" value="1"/>
</dbReference>
<organism evidence="6 7">
    <name type="scientific">Ramlibacter albus</name>
    <dbReference type="NCBI Taxonomy" id="2079448"/>
    <lineage>
        <taxon>Bacteria</taxon>
        <taxon>Pseudomonadati</taxon>
        <taxon>Pseudomonadota</taxon>
        <taxon>Betaproteobacteria</taxon>
        <taxon>Burkholderiales</taxon>
        <taxon>Comamonadaceae</taxon>
        <taxon>Ramlibacter</taxon>
    </lineage>
</organism>